<sequence>MDANALGTKDFTTHLSSITYGGGGFVQDLPLDNYEEALKIVQNLRKNKWIDSQITRILFIDFTTYNTQTKSYTAVKLYVEMKPLQMSSYHSITSVTVNEYDKFEDIIYLIYEGIFCSFTIFYFIQDLTELGRKGMSYFNDNWNLVDFVTLSLSVAYTTVTLQCIKFFFQNADDLLDKDSYLDISKFLDAFDKRCLVMSYLAAACWVKVFKYLGFTRGMVQLIESFYRSAKDLYCLNIILFTFIGSFATFAYITYAGHCESFITYFSSFFALLRTITVLNMFLAVINDVFERVGKEDIPDKFILAEFFNDVSFKRHPFFYS</sequence>
<accession>A0AC34FFN4</accession>
<organism evidence="1 2">
    <name type="scientific">Panagrolaimus sp. ES5</name>
    <dbReference type="NCBI Taxonomy" id="591445"/>
    <lineage>
        <taxon>Eukaryota</taxon>
        <taxon>Metazoa</taxon>
        <taxon>Ecdysozoa</taxon>
        <taxon>Nematoda</taxon>
        <taxon>Chromadorea</taxon>
        <taxon>Rhabditida</taxon>
        <taxon>Tylenchina</taxon>
        <taxon>Panagrolaimomorpha</taxon>
        <taxon>Panagrolaimoidea</taxon>
        <taxon>Panagrolaimidae</taxon>
        <taxon>Panagrolaimus</taxon>
    </lineage>
</organism>
<evidence type="ECO:0000313" key="2">
    <source>
        <dbReference type="WBParaSite" id="ES5_v2.g15684.t1"/>
    </source>
</evidence>
<protein>
    <submittedName>
        <fullName evidence="2">Polycystin cation channel PKD1/PKD2 domain-containing protein</fullName>
    </submittedName>
</protein>
<dbReference type="WBParaSite" id="ES5_v2.g15684.t1">
    <property type="protein sequence ID" value="ES5_v2.g15684.t1"/>
    <property type="gene ID" value="ES5_v2.g15684"/>
</dbReference>
<name>A0AC34FFN4_9BILA</name>
<dbReference type="Proteomes" id="UP000887579">
    <property type="component" value="Unplaced"/>
</dbReference>
<evidence type="ECO:0000313" key="1">
    <source>
        <dbReference type="Proteomes" id="UP000887579"/>
    </source>
</evidence>
<reference evidence="2" key="1">
    <citation type="submission" date="2022-11" db="UniProtKB">
        <authorList>
            <consortium name="WormBaseParasite"/>
        </authorList>
    </citation>
    <scope>IDENTIFICATION</scope>
</reference>
<proteinExistence type="predicted"/>